<keyword evidence="3 14" id="KW-0479">Metal-binding</keyword>
<evidence type="ECO:0000259" key="15">
    <source>
        <dbReference type="Pfam" id="PF01507"/>
    </source>
</evidence>
<dbReference type="PIRSF" id="PIRSF000857">
    <property type="entry name" value="PAPS_reductase"/>
    <property type="match status" value="1"/>
</dbReference>
<evidence type="ECO:0000256" key="11">
    <source>
        <dbReference type="ARBA" id="ARBA00030894"/>
    </source>
</evidence>
<evidence type="ECO:0000256" key="8">
    <source>
        <dbReference type="ARBA" id="ARBA00024327"/>
    </source>
</evidence>
<gene>
    <name evidence="14" type="primary">cysH</name>
    <name evidence="16" type="ORF">INR99_11280</name>
</gene>
<feature type="binding site" evidence="14">
    <location>
        <position position="111"/>
    </location>
    <ligand>
        <name>[4Fe-4S] cluster</name>
        <dbReference type="ChEBI" id="CHEBI:49883"/>
    </ligand>
</feature>
<dbReference type="SUPFAM" id="SSF52402">
    <property type="entry name" value="Adenine nucleotide alpha hydrolases-like"/>
    <property type="match status" value="1"/>
</dbReference>
<evidence type="ECO:0000256" key="13">
    <source>
        <dbReference type="ARBA" id="ARBA00048441"/>
    </source>
</evidence>
<dbReference type="AlphaFoldDB" id="A0A8J7KF76"/>
<feature type="binding site" evidence="14">
    <location>
        <position position="193"/>
    </location>
    <ligand>
        <name>[4Fe-4S] cluster</name>
        <dbReference type="ChEBI" id="CHEBI:49883"/>
    </ligand>
</feature>
<dbReference type="Pfam" id="PF01507">
    <property type="entry name" value="PAPS_reduct"/>
    <property type="match status" value="1"/>
</dbReference>
<accession>A0A8J7KF76</accession>
<comment type="pathway">
    <text evidence="8 14">Sulfur metabolism; hydrogen sulfide biosynthesis; sulfite from sulfate.</text>
</comment>
<dbReference type="GO" id="GO:0051539">
    <property type="term" value="F:4 iron, 4 sulfur cluster binding"/>
    <property type="evidence" value="ECO:0007669"/>
    <property type="project" value="UniProtKB-UniRule"/>
</dbReference>
<dbReference type="NCBIfam" id="NF002537">
    <property type="entry name" value="PRK02090.1"/>
    <property type="match status" value="1"/>
</dbReference>
<feature type="binding site" evidence="14">
    <location>
        <position position="110"/>
    </location>
    <ligand>
        <name>[4Fe-4S] cluster</name>
        <dbReference type="ChEBI" id="CHEBI:49883"/>
    </ligand>
</feature>
<dbReference type="GO" id="GO:0046872">
    <property type="term" value="F:metal ion binding"/>
    <property type="evidence" value="ECO:0007669"/>
    <property type="project" value="UniProtKB-KW"/>
</dbReference>
<comment type="subcellular location">
    <subcellularLocation>
        <location evidence="14">Cytoplasm</location>
    </subcellularLocation>
</comment>
<dbReference type="GO" id="GO:0019379">
    <property type="term" value="P:sulfate assimilation, phosphoadenylyl sulfate reduction by phosphoadenylyl-sulfate reductase (thioredoxin)"/>
    <property type="evidence" value="ECO:0007669"/>
    <property type="project" value="UniProtKB-UniRule"/>
</dbReference>
<keyword evidence="17" id="KW-1185">Reference proteome</keyword>
<dbReference type="RefSeq" id="WP_194116452.1">
    <property type="nucleotide sequence ID" value="NZ_JADFUA010000006.1"/>
</dbReference>
<proteinExistence type="inferred from homology"/>
<evidence type="ECO:0000256" key="12">
    <source>
        <dbReference type="ARBA" id="ARBA00032041"/>
    </source>
</evidence>
<comment type="function">
    <text evidence="7 14">Catalyzes the formation of sulfite from adenosine 5'-phosphosulfate (APS) using thioredoxin as an electron donor.</text>
</comment>
<dbReference type="PANTHER" id="PTHR46482">
    <property type="entry name" value="5'-ADENYLYLSULFATE REDUCTASE 3, CHLOROPLASTIC"/>
    <property type="match status" value="1"/>
</dbReference>
<dbReference type="GO" id="GO:0004604">
    <property type="term" value="F:phosphoadenylyl-sulfate reductase (thioredoxin) activity"/>
    <property type="evidence" value="ECO:0007669"/>
    <property type="project" value="UniProtKB-UniRule"/>
</dbReference>
<dbReference type="NCBIfam" id="TIGR02055">
    <property type="entry name" value="APS_reductase"/>
    <property type="match status" value="1"/>
</dbReference>
<organism evidence="16 17">
    <name type="scientific">Chitinilyticum piscinae</name>
    <dbReference type="NCBI Taxonomy" id="2866724"/>
    <lineage>
        <taxon>Bacteria</taxon>
        <taxon>Pseudomonadati</taxon>
        <taxon>Pseudomonadota</taxon>
        <taxon>Betaproteobacteria</taxon>
        <taxon>Neisseriales</taxon>
        <taxon>Chitinibacteraceae</taxon>
        <taxon>Chitinilyticum</taxon>
    </lineage>
</organism>
<dbReference type="InterPro" id="IPR011798">
    <property type="entry name" value="APS_reductase"/>
</dbReference>
<dbReference type="GO" id="GO:0043866">
    <property type="term" value="F:adenylyl-sulfate reductase (thioredoxin) activity"/>
    <property type="evidence" value="ECO:0007669"/>
    <property type="project" value="UniProtKB-EC"/>
</dbReference>
<feature type="domain" description="Phosphoadenosine phosphosulphate reductase" evidence="15">
    <location>
        <begin position="25"/>
        <end position="199"/>
    </location>
</feature>
<keyword evidence="4 14" id="KW-0560">Oxidoreductase</keyword>
<comment type="cofactor">
    <cofactor evidence="14">
        <name>[4Fe-4S] cluster</name>
        <dbReference type="ChEBI" id="CHEBI:49883"/>
    </cofactor>
    <text evidence="14">Binds 1 [4Fe-4S] cluster per subunit.</text>
</comment>
<keyword evidence="2 14" id="KW-0963">Cytoplasm</keyword>
<evidence type="ECO:0000256" key="9">
    <source>
        <dbReference type="ARBA" id="ARBA00024386"/>
    </source>
</evidence>
<evidence type="ECO:0000256" key="14">
    <source>
        <dbReference type="HAMAP-Rule" id="MF_00063"/>
    </source>
</evidence>
<keyword evidence="5 14" id="KW-0408">Iron</keyword>
<comment type="caution">
    <text evidence="16">The sequence shown here is derived from an EMBL/GenBank/DDBJ whole genome shotgun (WGS) entry which is preliminary data.</text>
</comment>
<evidence type="ECO:0000256" key="1">
    <source>
        <dbReference type="ARBA" id="ARBA00009732"/>
    </source>
</evidence>
<sequence length="227" mass="25849">MELSAKLAQTLEVLQQVAAEFSPAVFANSYGAEDMVLMDLIARHKLAIAVFSLDTGRLPAETYALMEETARKYPDTPVQVYFPNTAATEQYVNTHGINGFYQSIELRKSCCHVRKIEPLQRALKNKKAWVTGLRRQQSPTRTDLGFREFDAGNGLEKFNPLIEWTEKEVWAYIKENGVPYNALHDQHYPSIGCAPCTRAIAMGEDVRAGRWWWEDPENKECGLHVKR</sequence>
<dbReference type="GO" id="GO:0019344">
    <property type="term" value="P:cysteine biosynthetic process"/>
    <property type="evidence" value="ECO:0007669"/>
    <property type="project" value="InterPro"/>
</dbReference>
<evidence type="ECO:0000256" key="4">
    <source>
        <dbReference type="ARBA" id="ARBA00023002"/>
    </source>
</evidence>
<dbReference type="CDD" id="cd23945">
    <property type="entry name" value="PAPS_reductase"/>
    <property type="match status" value="1"/>
</dbReference>
<protein>
    <recommendedName>
        <fullName evidence="10 14">Adenosine 5'-phosphosulfate reductase</fullName>
        <shortName evidence="14">APS reductase</shortName>
        <ecNumber evidence="9 14">1.8.4.10</ecNumber>
    </recommendedName>
    <alternativeName>
        <fullName evidence="12 14">5'-adenylylsulfate reductase</fullName>
    </alternativeName>
    <alternativeName>
        <fullName evidence="11 14">Thioredoxin-dependent 5'-adenylylsulfate reductase</fullName>
    </alternativeName>
</protein>
<evidence type="ECO:0000313" key="17">
    <source>
        <dbReference type="Proteomes" id="UP000604481"/>
    </source>
</evidence>
<dbReference type="GO" id="GO:0005737">
    <property type="term" value="C:cytoplasm"/>
    <property type="evidence" value="ECO:0007669"/>
    <property type="project" value="UniProtKB-SubCell"/>
</dbReference>
<evidence type="ECO:0000256" key="5">
    <source>
        <dbReference type="ARBA" id="ARBA00023004"/>
    </source>
</evidence>
<dbReference type="EC" id="1.8.4.10" evidence="9 14"/>
<evidence type="ECO:0000256" key="7">
    <source>
        <dbReference type="ARBA" id="ARBA00024298"/>
    </source>
</evidence>
<dbReference type="NCBIfam" id="TIGR00434">
    <property type="entry name" value="cysH"/>
    <property type="match status" value="1"/>
</dbReference>
<reference evidence="16 17" key="1">
    <citation type="submission" date="2020-10" db="EMBL/GenBank/DDBJ databases">
        <title>The genome sequence of Chitinilyticum litopenaei 4Y14.</title>
        <authorList>
            <person name="Liu Y."/>
        </authorList>
    </citation>
    <scope>NUCLEOTIDE SEQUENCE [LARGE SCALE GENOMIC DNA]</scope>
    <source>
        <strain evidence="16 17">4Y14</strain>
    </source>
</reference>
<dbReference type="HAMAP" id="MF_00063">
    <property type="entry name" value="CysH"/>
    <property type="match status" value="1"/>
</dbReference>
<comment type="similarity">
    <text evidence="1 14">Belongs to the PAPS reductase family. CysH subfamily.</text>
</comment>
<evidence type="ECO:0000256" key="2">
    <source>
        <dbReference type="ARBA" id="ARBA00022490"/>
    </source>
</evidence>
<evidence type="ECO:0000313" key="16">
    <source>
        <dbReference type="EMBL" id="MBE9609924.1"/>
    </source>
</evidence>
<evidence type="ECO:0000256" key="10">
    <source>
        <dbReference type="ARBA" id="ARBA00029514"/>
    </source>
</evidence>
<evidence type="ECO:0000256" key="3">
    <source>
        <dbReference type="ARBA" id="ARBA00022723"/>
    </source>
</evidence>
<dbReference type="GO" id="GO:0070814">
    <property type="term" value="P:hydrogen sulfide biosynthetic process"/>
    <property type="evidence" value="ECO:0007669"/>
    <property type="project" value="UniProtKB-UniRule"/>
</dbReference>
<dbReference type="InterPro" id="IPR014729">
    <property type="entry name" value="Rossmann-like_a/b/a_fold"/>
</dbReference>
<dbReference type="Proteomes" id="UP000604481">
    <property type="component" value="Unassembled WGS sequence"/>
</dbReference>
<evidence type="ECO:0000256" key="6">
    <source>
        <dbReference type="ARBA" id="ARBA00023014"/>
    </source>
</evidence>
<keyword evidence="6 14" id="KW-0411">Iron-sulfur</keyword>
<dbReference type="InterPro" id="IPR004511">
    <property type="entry name" value="PAPS/APS_Rdtase"/>
</dbReference>
<feature type="active site" description="Nucleophile; cysteine thiosulfonate intermediate" evidence="14">
    <location>
        <position position="221"/>
    </location>
</feature>
<feature type="binding site" evidence="14">
    <location>
        <position position="196"/>
    </location>
    <ligand>
        <name>[4Fe-4S] cluster</name>
        <dbReference type="ChEBI" id="CHEBI:49883"/>
    </ligand>
</feature>
<dbReference type="EMBL" id="JADFUA010000006">
    <property type="protein sequence ID" value="MBE9609924.1"/>
    <property type="molecule type" value="Genomic_DNA"/>
</dbReference>
<dbReference type="InterPro" id="IPR002500">
    <property type="entry name" value="PAPS_reduct_dom"/>
</dbReference>
<dbReference type="PANTHER" id="PTHR46482:SF9">
    <property type="entry name" value="5'-ADENYLYLSULFATE REDUCTASE 1, CHLOROPLASTIC"/>
    <property type="match status" value="1"/>
</dbReference>
<comment type="catalytic activity">
    <reaction evidence="13 14">
        <text>[thioredoxin]-disulfide + sulfite + AMP + 2 H(+) = adenosine 5'-phosphosulfate + [thioredoxin]-dithiol</text>
        <dbReference type="Rhea" id="RHEA:21976"/>
        <dbReference type="Rhea" id="RHEA-COMP:10698"/>
        <dbReference type="Rhea" id="RHEA-COMP:10700"/>
        <dbReference type="ChEBI" id="CHEBI:15378"/>
        <dbReference type="ChEBI" id="CHEBI:17359"/>
        <dbReference type="ChEBI" id="CHEBI:29950"/>
        <dbReference type="ChEBI" id="CHEBI:50058"/>
        <dbReference type="ChEBI" id="CHEBI:58243"/>
        <dbReference type="ChEBI" id="CHEBI:456215"/>
        <dbReference type="EC" id="1.8.4.10"/>
    </reaction>
</comment>
<name>A0A8J7KF76_9NEIS</name>
<dbReference type="Gene3D" id="3.40.50.620">
    <property type="entry name" value="HUPs"/>
    <property type="match status" value="1"/>
</dbReference>